<dbReference type="GO" id="GO:0006797">
    <property type="term" value="P:polyphosphate metabolic process"/>
    <property type="evidence" value="ECO:0007669"/>
    <property type="project" value="InterPro"/>
</dbReference>
<dbReference type="GO" id="GO:0008976">
    <property type="term" value="F:polyphosphate kinase activity"/>
    <property type="evidence" value="ECO:0007669"/>
    <property type="project" value="InterPro"/>
</dbReference>
<dbReference type="SUPFAM" id="SSF52540">
    <property type="entry name" value="P-loop containing nucleoside triphosphate hydrolases"/>
    <property type="match status" value="1"/>
</dbReference>
<evidence type="ECO:0000256" key="5">
    <source>
        <dbReference type="ARBA" id="ARBA00024500"/>
    </source>
</evidence>
<dbReference type="PIRSF" id="PIRSF028756">
    <property type="entry name" value="PPK2_prd"/>
    <property type="match status" value="1"/>
</dbReference>
<dbReference type="KEGG" id="psin:CAK95_26710"/>
<comment type="similarity">
    <text evidence="1">Belongs to the polyphosphate kinase 2 (PPK2) family. Class I subfamily.</text>
</comment>
<sequence>MDFRKKLLVRPGKKIRLSDFDPDFHGSISSPDEATERLEHYKDKLTSMQRLFYGDRSRALLIVLQGIDGAGKDGTCWHVISAMDPQGVKVQGFKQPTPEEHAHDFLWRVHPHAPAKGEVAVFNRSHYEDVLVERVHKQVPKHVWQARYDFINDWEKLLHEDNNTTVLKFFLYISKNEQLARFKERLDDPQRQWKISNTDYTERNYWDSYIAAFENALSRCSTKYAPWYVIPANHKWFRNLAVSQIIADTMEDMKLKLPKPTVDLAKIRRLYHSASKGKAKKAKKG</sequence>
<dbReference type="NCBIfam" id="TIGR03709">
    <property type="entry name" value="PPK2_rel_1"/>
    <property type="match status" value="1"/>
</dbReference>
<evidence type="ECO:0000256" key="4">
    <source>
        <dbReference type="ARBA" id="ARBA00023310"/>
    </source>
</evidence>
<dbReference type="AlphaFoldDB" id="A0A1W6ZY94"/>
<dbReference type="InterPro" id="IPR022300">
    <property type="entry name" value="PPK2-rel_1"/>
</dbReference>
<keyword evidence="2" id="KW-0808">Transferase</keyword>
<evidence type="ECO:0000256" key="2">
    <source>
        <dbReference type="ARBA" id="ARBA00022679"/>
    </source>
</evidence>
<dbReference type="RefSeq" id="WP_086090721.1">
    <property type="nucleotide sequence ID" value="NZ_CP021112.1"/>
</dbReference>
<gene>
    <name evidence="6" type="ORF">CAK95_26710</name>
</gene>
<keyword evidence="3 6" id="KW-0418">Kinase</keyword>
<keyword evidence="7" id="KW-1185">Reference proteome</keyword>
<reference evidence="6 7" key="1">
    <citation type="submission" date="2017-05" db="EMBL/GenBank/DDBJ databases">
        <title>Full genome sequence of Pseudorhodoplanes sinuspersici.</title>
        <authorList>
            <person name="Dastgheib S.M.M."/>
            <person name="Shavandi M."/>
            <person name="Tirandaz H."/>
        </authorList>
    </citation>
    <scope>NUCLEOTIDE SEQUENCE [LARGE SCALE GENOMIC DNA]</scope>
    <source>
        <strain evidence="6 7">RIPI110</strain>
    </source>
</reference>
<dbReference type="InterPro" id="IPR016898">
    <property type="entry name" value="Polyphosphate_phosphotransfera"/>
</dbReference>
<protein>
    <submittedName>
        <fullName evidence="6">Polyphosphate kinase 2</fullName>
    </submittedName>
</protein>
<name>A0A1W6ZY94_9HYPH</name>
<evidence type="ECO:0000313" key="7">
    <source>
        <dbReference type="Proteomes" id="UP000194137"/>
    </source>
</evidence>
<dbReference type="PANTHER" id="PTHR34383:SF3">
    <property type="entry name" value="POLYPHOSPHATE:AMP PHOSPHOTRANSFERASE"/>
    <property type="match status" value="1"/>
</dbReference>
<evidence type="ECO:0000313" key="6">
    <source>
        <dbReference type="EMBL" id="ARQ02290.1"/>
    </source>
</evidence>
<dbReference type="Proteomes" id="UP000194137">
    <property type="component" value="Chromosome"/>
</dbReference>
<dbReference type="OrthoDB" id="9775224at2"/>
<accession>A0A1W6ZY94</accession>
<dbReference type="STRING" id="1235591.CAK95_26710"/>
<evidence type="ECO:0000256" key="3">
    <source>
        <dbReference type="ARBA" id="ARBA00022777"/>
    </source>
</evidence>
<keyword evidence="4" id="KW-0066">ATP synthesis</keyword>
<dbReference type="PANTHER" id="PTHR34383">
    <property type="entry name" value="POLYPHOSPHATE:AMP PHOSPHOTRANSFERASE-RELATED"/>
    <property type="match status" value="1"/>
</dbReference>
<dbReference type="Pfam" id="PF03976">
    <property type="entry name" value="PPK2"/>
    <property type="match status" value="1"/>
</dbReference>
<dbReference type="InterPro" id="IPR022488">
    <property type="entry name" value="PPK2-related"/>
</dbReference>
<proteinExistence type="inferred from homology"/>
<comment type="catalytic activity">
    <reaction evidence="5">
        <text>[phosphate](n) + ATP = [phosphate](n+1) + ADP</text>
        <dbReference type="Rhea" id="RHEA:19573"/>
        <dbReference type="Rhea" id="RHEA-COMP:9859"/>
        <dbReference type="Rhea" id="RHEA-COMP:14280"/>
        <dbReference type="ChEBI" id="CHEBI:16838"/>
        <dbReference type="ChEBI" id="CHEBI:30616"/>
        <dbReference type="ChEBI" id="CHEBI:456216"/>
    </reaction>
    <physiologicalReaction direction="right-to-left" evidence="5">
        <dbReference type="Rhea" id="RHEA:19575"/>
    </physiologicalReaction>
</comment>
<organism evidence="6 7">
    <name type="scientific">Pseudorhodoplanes sinuspersici</name>
    <dbReference type="NCBI Taxonomy" id="1235591"/>
    <lineage>
        <taxon>Bacteria</taxon>
        <taxon>Pseudomonadati</taxon>
        <taxon>Pseudomonadota</taxon>
        <taxon>Alphaproteobacteria</taxon>
        <taxon>Hyphomicrobiales</taxon>
        <taxon>Pseudorhodoplanes</taxon>
    </lineage>
</organism>
<dbReference type="GO" id="GO:0006754">
    <property type="term" value="P:ATP biosynthetic process"/>
    <property type="evidence" value="ECO:0007669"/>
    <property type="project" value="UniProtKB-KW"/>
</dbReference>
<dbReference type="Gene3D" id="3.40.50.300">
    <property type="entry name" value="P-loop containing nucleotide triphosphate hydrolases"/>
    <property type="match status" value="1"/>
</dbReference>
<dbReference type="InterPro" id="IPR027417">
    <property type="entry name" value="P-loop_NTPase"/>
</dbReference>
<dbReference type="EMBL" id="CP021112">
    <property type="protein sequence ID" value="ARQ02290.1"/>
    <property type="molecule type" value="Genomic_DNA"/>
</dbReference>
<evidence type="ECO:0000256" key="1">
    <source>
        <dbReference type="ARBA" id="ARBA00009924"/>
    </source>
</evidence>